<dbReference type="Gene3D" id="3.40.50.2000">
    <property type="entry name" value="Glycogen Phosphorylase B"/>
    <property type="match status" value="2"/>
</dbReference>
<dbReference type="EMBL" id="CP097753">
    <property type="protein sequence ID" value="URJ28182.1"/>
    <property type="molecule type" value="Genomic_DNA"/>
</dbReference>
<dbReference type="InterPro" id="IPR002201">
    <property type="entry name" value="Glyco_trans_9"/>
</dbReference>
<evidence type="ECO:0000256" key="3">
    <source>
        <dbReference type="ARBA" id="ARBA00043995"/>
    </source>
</evidence>
<keyword evidence="2" id="KW-0808">Transferase</keyword>
<dbReference type="GO" id="GO:0008713">
    <property type="term" value="F:ADP-heptose-lipopolysaccharide heptosyltransferase activity"/>
    <property type="evidence" value="ECO:0007669"/>
    <property type="project" value="UniProtKB-EC"/>
</dbReference>
<evidence type="ECO:0000256" key="5">
    <source>
        <dbReference type="ARBA" id="ARBA00047503"/>
    </source>
</evidence>
<evidence type="ECO:0000256" key="4">
    <source>
        <dbReference type="ARBA" id="ARBA00044042"/>
    </source>
</evidence>
<dbReference type="AlphaFoldDB" id="A0A9Q8TVW6"/>
<dbReference type="Proteomes" id="UP001056209">
    <property type="component" value="Chromosome"/>
</dbReference>
<keyword evidence="1" id="KW-0328">Glycosyltransferase</keyword>
<organism evidence="6 7">
    <name type="scientific">Candidatus Blochmannia vicinus</name>
    <name type="common">nom. nud.</name>
    <dbReference type="NCBI Taxonomy" id="251540"/>
    <lineage>
        <taxon>Bacteria</taxon>
        <taxon>Pseudomonadati</taxon>
        <taxon>Pseudomonadota</taxon>
        <taxon>Gammaproteobacteria</taxon>
        <taxon>Enterobacterales</taxon>
        <taxon>Enterobacteriaceae</taxon>
        <taxon>ant endosymbionts</taxon>
        <taxon>Candidatus Blochmanniella</taxon>
    </lineage>
</organism>
<dbReference type="FunFam" id="3.40.50.2000:FF:000023">
    <property type="entry name" value="ADP-heptose--LPS heptosyltransferase II"/>
    <property type="match status" value="1"/>
</dbReference>
<evidence type="ECO:0000256" key="1">
    <source>
        <dbReference type="ARBA" id="ARBA00022676"/>
    </source>
</evidence>
<dbReference type="CDD" id="cd03789">
    <property type="entry name" value="GT9_LPS_heptosyltransferase"/>
    <property type="match status" value="1"/>
</dbReference>
<evidence type="ECO:0000313" key="6">
    <source>
        <dbReference type="EMBL" id="URJ28182.1"/>
    </source>
</evidence>
<comment type="catalytic activity">
    <reaction evidence="5">
        <text>an L-alpha-D-Hep-(1-&gt;5)-[alpha-Kdo-(2-&gt;4)]-alpha-Kdo-(2-&gt;6)-lipid A + ADP-L-glycero-beta-D-manno-heptose = an L-alpha-D-Hep-(1-&gt;3)-L-alpha-D-Hep-(1-&gt;5)-[alpha-Kdo-(2-&gt;4)]-alpha-Kdo-(2-&gt;6)-lipid A + ADP + H(+)</text>
        <dbReference type="Rhea" id="RHEA:74071"/>
        <dbReference type="ChEBI" id="CHEBI:15378"/>
        <dbReference type="ChEBI" id="CHEBI:61506"/>
        <dbReference type="ChEBI" id="CHEBI:193068"/>
        <dbReference type="ChEBI" id="CHEBI:193069"/>
        <dbReference type="ChEBI" id="CHEBI:456216"/>
        <dbReference type="EC" id="2.4.99.24"/>
    </reaction>
</comment>
<dbReference type="GO" id="GO:0009244">
    <property type="term" value="P:lipopolysaccharide core region biosynthetic process"/>
    <property type="evidence" value="ECO:0007669"/>
    <property type="project" value="TreeGrafter"/>
</dbReference>
<dbReference type="EC" id="2.4.99.24" evidence="4"/>
<protein>
    <recommendedName>
        <fullName evidence="4">lipopolysaccharide heptosyltransferase II</fullName>
        <ecNumber evidence="4">2.4.99.24</ecNumber>
    </recommendedName>
</protein>
<comment type="similarity">
    <text evidence="3">Belongs to the glycosyltransferase 9 family.</text>
</comment>
<evidence type="ECO:0000313" key="7">
    <source>
        <dbReference type="Proteomes" id="UP001056209"/>
    </source>
</evidence>
<sequence length="347" mass="39523">MKMLVVSPSWIGDTVMSHSMYRLLANKYCSNIKIDVITSMWCKDLFNYMPEVNRTLFIPYRHGVLELEKCFRLGKILKNEKYQQAIILPNSFKSALIPFFADIPIRTGWRGEMRYGVINDLRILKSASLPLMVQRYAALAYDSNVIKHFCDLPYPLPWPHLNINKKEIEDVLCKFNLDNHKKLLIGLCPGSEFGLAKNWPHYHYATLAMQLIYCGYYVVILGSSKDQLISTFIEYSILENLKQYYNNLIGITSLSEAIAIIAACKGIVSNDSGLMHIACALKCPVVGLYGPSNPNFTPPLFHQSIVMCCIQGCYTIRKDNILYDGYHSSLINITPDQVLKALKKLLN</sequence>
<accession>A0A9Q8TVW6</accession>
<gene>
    <name evidence="6" type="primary">waaF</name>
    <name evidence="6" type="ORF">M9393_00115</name>
</gene>
<dbReference type="PANTHER" id="PTHR30160:SF7">
    <property type="entry name" value="ADP-HEPTOSE--LPS HEPTOSYLTRANSFERASE 2"/>
    <property type="match status" value="1"/>
</dbReference>
<dbReference type="InterPro" id="IPR051199">
    <property type="entry name" value="LPS_LOS_Heptosyltrfase"/>
</dbReference>
<name>A0A9Q8TVW6_9ENTR</name>
<reference evidence="6" key="1">
    <citation type="submission" date="2022-05" db="EMBL/GenBank/DDBJ databases">
        <title>Impact of host demography and evolutionary history on endosymbiont molecular evolution: a test in carpenter ants (Genus Camponotus) and their Blochmannia endosymbionts.</title>
        <authorList>
            <person name="Manthey J.D."/>
            <person name="Giron J.C."/>
            <person name="Hruska J.P."/>
        </authorList>
    </citation>
    <scope>NUCLEOTIDE SEQUENCE</scope>
    <source>
        <strain evidence="6">C-039</strain>
    </source>
</reference>
<dbReference type="RefSeq" id="WP_250248601.1">
    <property type="nucleotide sequence ID" value="NZ_CP097753.1"/>
</dbReference>
<dbReference type="Pfam" id="PF01075">
    <property type="entry name" value="Glyco_transf_9"/>
    <property type="match status" value="1"/>
</dbReference>
<evidence type="ECO:0000256" key="2">
    <source>
        <dbReference type="ARBA" id="ARBA00022679"/>
    </source>
</evidence>
<dbReference type="SUPFAM" id="SSF53756">
    <property type="entry name" value="UDP-Glycosyltransferase/glycogen phosphorylase"/>
    <property type="match status" value="1"/>
</dbReference>
<dbReference type="GO" id="GO:0005829">
    <property type="term" value="C:cytosol"/>
    <property type="evidence" value="ECO:0007669"/>
    <property type="project" value="TreeGrafter"/>
</dbReference>
<dbReference type="NCBIfam" id="TIGR02195">
    <property type="entry name" value="heptsyl_trn_II"/>
    <property type="match status" value="1"/>
</dbReference>
<dbReference type="PANTHER" id="PTHR30160">
    <property type="entry name" value="TETRAACYLDISACCHARIDE 4'-KINASE-RELATED"/>
    <property type="match status" value="1"/>
</dbReference>
<proteinExistence type="inferred from homology"/>
<dbReference type="InterPro" id="IPR011910">
    <property type="entry name" value="RfaF"/>
</dbReference>